<protein>
    <submittedName>
        <fullName evidence="8">Peptidase M48 Ste24p</fullName>
    </submittedName>
</protein>
<name>A0A1L3JF25_9SPHN</name>
<dbReference type="GO" id="GO:0051603">
    <property type="term" value="P:proteolysis involved in protein catabolic process"/>
    <property type="evidence" value="ECO:0007669"/>
    <property type="project" value="TreeGrafter"/>
</dbReference>
<sequence>MSQPVEAKSSKNKTVQLITDKEKAQGAEYHPQILNEFGGAWESPQTKYVVDTGQKIAFQSGLANSENDFTVTFLNSPVNNAFAIPGGYIYITRQLVALCNSEAEMAGVLGHEVGHVAARHSKKRQSAATRNAILGVLGQVAGGLLGNSGGLLGAFGGLAREYSGALAQVLTLKYSRKQEEEADDLGIEYLSKAGYDPMALSDMLSSLALQTSLDARIAGKSSNQVPEWASTHPDPAKRVVRAAKNGGKYGASTYRNADGHLRAIDGMLYGDDPKQGIVEGQKFMHPELRFQFTAPTGYGIENTNNAVFINGSSARAMFTTQAYSGNKASYIQAAFKAVSGDQTINYGQVAEFSRNGFNVFSASGVASTNSGQVNVTVTAYEFSNNQAFHFVTLTPVNSDPFVSMINSFEKMTLAQANAVKPRKIDIYTVKRGDSMASVATKMAYENNQYERFLVLNGLNSNSQLQTGQKVKIVTF</sequence>
<keyword evidence="6" id="KW-0482">Metalloprotease</keyword>
<reference evidence="8 9" key="1">
    <citation type="submission" date="2016-11" db="EMBL/GenBank/DDBJ databases">
        <title>Sphingorhabdus sp. LPB0140, isolated from marine environment.</title>
        <authorList>
            <person name="Kim E."/>
            <person name="Yi H."/>
        </authorList>
    </citation>
    <scope>NUCLEOTIDE SEQUENCE [LARGE SCALE GENOMIC DNA]</scope>
    <source>
        <strain evidence="8 9">LPB0140</strain>
    </source>
</reference>
<dbReference type="Proteomes" id="UP000242561">
    <property type="component" value="Chromosome"/>
</dbReference>
<evidence type="ECO:0000259" key="7">
    <source>
        <dbReference type="PROSITE" id="PS51782"/>
    </source>
</evidence>
<proteinExistence type="predicted"/>
<evidence type="ECO:0000256" key="6">
    <source>
        <dbReference type="ARBA" id="ARBA00023049"/>
    </source>
</evidence>
<evidence type="ECO:0000256" key="4">
    <source>
        <dbReference type="ARBA" id="ARBA00022801"/>
    </source>
</evidence>
<keyword evidence="2" id="KW-0645">Protease</keyword>
<dbReference type="SUPFAM" id="SSF54106">
    <property type="entry name" value="LysM domain"/>
    <property type="match status" value="1"/>
</dbReference>
<dbReference type="InterPro" id="IPR036779">
    <property type="entry name" value="LysM_dom_sf"/>
</dbReference>
<keyword evidence="9" id="KW-1185">Reference proteome</keyword>
<dbReference type="AlphaFoldDB" id="A0A1L3JF25"/>
<dbReference type="EMBL" id="CP018154">
    <property type="protein sequence ID" value="APG63735.1"/>
    <property type="molecule type" value="Genomic_DNA"/>
</dbReference>
<organism evidence="8 9">
    <name type="scientific">Sphingorhabdus lutea</name>
    <dbReference type="NCBI Taxonomy" id="1913578"/>
    <lineage>
        <taxon>Bacteria</taxon>
        <taxon>Pseudomonadati</taxon>
        <taxon>Pseudomonadota</taxon>
        <taxon>Alphaproteobacteria</taxon>
        <taxon>Sphingomonadales</taxon>
        <taxon>Sphingomonadaceae</taxon>
        <taxon>Sphingorhabdus</taxon>
    </lineage>
</organism>
<dbReference type="InterPro" id="IPR018392">
    <property type="entry name" value="LysM"/>
</dbReference>
<dbReference type="CDD" id="cd00118">
    <property type="entry name" value="LysM"/>
    <property type="match status" value="1"/>
</dbReference>
<dbReference type="InterPro" id="IPR051156">
    <property type="entry name" value="Mito/Outer_Membr_Metalloprot"/>
</dbReference>
<evidence type="ECO:0000256" key="1">
    <source>
        <dbReference type="ARBA" id="ARBA00001947"/>
    </source>
</evidence>
<dbReference type="Gene3D" id="3.10.350.10">
    <property type="entry name" value="LysM domain"/>
    <property type="match status" value="1"/>
</dbReference>
<keyword evidence="3" id="KW-0479">Metal-binding</keyword>
<keyword evidence="4" id="KW-0378">Hydrolase</keyword>
<keyword evidence="5" id="KW-0862">Zinc</keyword>
<evidence type="ECO:0000256" key="2">
    <source>
        <dbReference type="ARBA" id="ARBA00022670"/>
    </source>
</evidence>
<evidence type="ECO:0000313" key="9">
    <source>
        <dbReference type="Proteomes" id="UP000242561"/>
    </source>
</evidence>
<evidence type="ECO:0000256" key="3">
    <source>
        <dbReference type="ARBA" id="ARBA00022723"/>
    </source>
</evidence>
<dbReference type="Pfam" id="PF01476">
    <property type="entry name" value="LysM"/>
    <property type="match status" value="1"/>
</dbReference>
<dbReference type="GO" id="GO:0004222">
    <property type="term" value="F:metalloendopeptidase activity"/>
    <property type="evidence" value="ECO:0007669"/>
    <property type="project" value="InterPro"/>
</dbReference>
<dbReference type="CDD" id="cd07324">
    <property type="entry name" value="M48C_Oma1-like"/>
    <property type="match status" value="1"/>
</dbReference>
<dbReference type="STRING" id="1913578.LPB140_08945"/>
<gene>
    <name evidence="8" type="ORF">LPB140_08945</name>
</gene>
<dbReference type="GO" id="GO:0016020">
    <property type="term" value="C:membrane"/>
    <property type="evidence" value="ECO:0007669"/>
    <property type="project" value="TreeGrafter"/>
</dbReference>
<dbReference type="PROSITE" id="PS51782">
    <property type="entry name" value="LYSM"/>
    <property type="match status" value="1"/>
</dbReference>
<dbReference type="InterPro" id="IPR001915">
    <property type="entry name" value="Peptidase_M48"/>
</dbReference>
<dbReference type="PANTHER" id="PTHR22726:SF1">
    <property type="entry name" value="METALLOENDOPEPTIDASE OMA1, MITOCHONDRIAL"/>
    <property type="match status" value="1"/>
</dbReference>
<dbReference type="Pfam" id="PF01435">
    <property type="entry name" value="Peptidase_M48"/>
    <property type="match status" value="1"/>
</dbReference>
<evidence type="ECO:0000256" key="5">
    <source>
        <dbReference type="ARBA" id="ARBA00022833"/>
    </source>
</evidence>
<dbReference type="PANTHER" id="PTHR22726">
    <property type="entry name" value="METALLOENDOPEPTIDASE OMA1"/>
    <property type="match status" value="1"/>
</dbReference>
<dbReference type="Gene3D" id="3.30.2010.10">
    <property type="entry name" value="Metalloproteases ('zincins'), catalytic domain"/>
    <property type="match status" value="1"/>
</dbReference>
<dbReference type="KEGG" id="sphl:LPB140_08945"/>
<feature type="domain" description="LysM" evidence="7">
    <location>
        <begin position="425"/>
        <end position="472"/>
    </location>
</feature>
<comment type="cofactor">
    <cofactor evidence="1">
        <name>Zn(2+)</name>
        <dbReference type="ChEBI" id="CHEBI:29105"/>
    </cofactor>
</comment>
<evidence type="ECO:0000313" key="8">
    <source>
        <dbReference type="EMBL" id="APG63735.1"/>
    </source>
</evidence>
<dbReference type="GO" id="GO:0046872">
    <property type="term" value="F:metal ion binding"/>
    <property type="evidence" value="ECO:0007669"/>
    <property type="project" value="UniProtKB-KW"/>
</dbReference>
<accession>A0A1L3JF25</accession>